<evidence type="ECO:0000256" key="6">
    <source>
        <dbReference type="ARBA" id="ARBA00022888"/>
    </source>
</evidence>
<comment type="caution">
    <text evidence="10">The sequence shown here is derived from an EMBL/GenBank/DDBJ whole genome shotgun (WGS) entry which is preliminary data.</text>
</comment>
<comment type="similarity">
    <text evidence="7">Belongs to the class-II aminoacyl-tRNA synthetase family. AsnA subfamily.</text>
</comment>
<keyword evidence="1 7" id="KW-0963">Cytoplasm</keyword>
<dbReference type="InterPro" id="IPR004618">
    <property type="entry name" value="AsnA"/>
</dbReference>
<evidence type="ECO:0000256" key="7">
    <source>
        <dbReference type="HAMAP-Rule" id="MF_00555"/>
    </source>
</evidence>
<evidence type="ECO:0000256" key="3">
    <source>
        <dbReference type="ARBA" id="ARBA00022605"/>
    </source>
</evidence>
<evidence type="ECO:0000256" key="1">
    <source>
        <dbReference type="ARBA" id="ARBA00022490"/>
    </source>
</evidence>
<organism evidence="10 11">
    <name type="scientific">Clostridium malenominatum</name>
    <dbReference type="NCBI Taxonomy" id="1539"/>
    <lineage>
        <taxon>Bacteria</taxon>
        <taxon>Bacillati</taxon>
        <taxon>Bacillota</taxon>
        <taxon>Clostridia</taxon>
        <taxon>Eubacteriales</taxon>
        <taxon>Clostridiaceae</taxon>
        <taxon>Clostridium</taxon>
    </lineage>
</organism>
<gene>
    <name evidence="7 10" type="primary">asnA</name>
    <name evidence="10" type="ORF">GCM10008905_32220</name>
</gene>
<comment type="catalytic activity">
    <reaction evidence="7">
        <text>L-aspartate + NH4(+) + ATP = L-asparagine + AMP + diphosphate + H(+)</text>
        <dbReference type="Rhea" id="RHEA:11372"/>
        <dbReference type="ChEBI" id="CHEBI:15378"/>
        <dbReference type="ChEBI" id="CHEBI:28938"/>
        <dbReference type="ChEBI" id="CHEBI:29991"/>
        <dbReference type="ChEBI" id="CHEBI:30616"/>
        <dbReference type="ChEBI" id="CHEBI:33019"/>
        <dbReference type="ChEBI" id="CHEBI:58048"/>
        <dbReference type="ChEBI" id="CHEBI:456215"/>
        <dbReference type="EC" id="6.3.1.1"/>
    </reaction>
</comment>
<dbReference type="EMBL" id="BAAACF010000012">
    <property type="protein sequence ID" value="GAA0730662.1"/>
    <property type="molecule type" value="Genomic_DNA"/>
</dbReference>
<dbReference type="PANTHER" id="PTHR30073">
    <property type="entry name" value="ASPARTATE--AMMONIA LIGASE"/>
    <property type="match status" value="1"/>
</dbReference>
<feature type="domain" description="Aminoacyl-transfer RNA synthetases class-II family profile" evidence="9">
    <location>
        <begin position="30"/>
        <end position="325"/>
    </location>
</feature>
<evidence type="ECO:0000256" key="5">
    <source>
        <dbReference type="ARBA" id="ARBA00022840"/>
    </source>
</evidence>
<evidence type="ECO:0000256" key="8">
    <source>
        <dbReference type="NCBIfam" id="TIGR00669"/>
    </source>
</evidence>
<dbReference type="PROSITE" id="PS50862">
    <property type="entry name" value="AA_TRNA_LIGASE_II"/>
    <property type="match status" value="1"/>
</dbReference>
<dbReference type="CDD" id="cd00645">
    <property type="entry name" value="AsnA"/>
    <property type="match status" value="1"/>
</dbReference>
<dbReference type="EC" id="6.3.1.1" evidence="7 8"/>
<evidence type="ECO:0000313" key="10">
    <source>
        <dbReference type="EMBL" id="GAA0730662.1"/>
    </source>
</evidence>
<dbReference type="Pfam" id="PF03590">
    <property type="entry name" value="AsnA"/>
    <property type="match status" value="1"/>
</dbReference>
<proteinExistence type="inferred from homology"/>
<keyword evidence="6 7" id="KW-0061">Asparagine biosynthesis</keyword>
<sequence length="340" mass="39294">MGKYDERITIPEGYKTELDLKETAIALKCVKDTFERALAHKLNLIRVSAPLFVRCDKGLNDNLSGVERPVSFTVKDDEEAPAEIVHSLAKWKRMALYRYDFNVGEGLYTDMNAIRRDEDLDNIHSIYVDQWDWEKVLRKEDRNGDYLQNIVRKIYEAFKETEKKVAERYPFLEETLPEEITFITSQELENLYPGLTSKEREDAICKEKGAVFLMQIGKTLASGEKHDGRAPDYDDWELNGDILFWNPVLGKALELSSMGIRVDEDSLLKQLKLANCEERKNLEFHKLLLEKKLPYTVGGGIGQSRMCMFFLKKAHIGEVQSSIWPEEMIKVCEEKGIKIL</sequence>
<evidence type="ECO:0000259" key="9">
    <source>
        <dbReference type="PROSITE" id="PS50862"/>
    </source>
</evidence>
<keyword evidence="5 7" id="KW-0067">ATP-binding</keyword>
<evidence type="ECO:0000256" key="2">
    <source>
        <dbReference type="ARBA" id="ARBA00022598"/>
    </source>
</evidence>
<keyword evidence="3 7" id="KW-0028">Amino-acid biosynthesis</keyword>
<reference evidence="10 11" key="1">
    <citation type="journal article" date="2019" name="Int. J. Syst. Evol. Microbiol.">
        <title>The Global Catalogue of Microorganisms (GCM) 10K type strain sequencing project: providing services to taxonomists for standard genome sequencing and annotation.</title>
        <authorList>
            <consortium name="The Broad Institute Genomics Platform"/>
            <consortium name="The Broad Institute Genome Sequencing Center for Infectious Disease"/>
            <person name="Wu L."/>
            <person name="Ma J."/>
        </authorList>
    </citation>
    <scope>NUCLEOTIDE SEQUENCE [LARGE SCALE GENOMIC DNA]</scope>
    <source>
        <strain evidence="10 11">JCM 1405</strain>
    </source>
</reference>
<dbReference type="GO" id="GO:0016874">
    <property type="term" value="F:ligase activity"/>
    <property type="evidence" value="ECO:0007669"/>
    <property type="project" value="UniProtKB-KW"/>
</dbReference>
<dbReference type="Proteomes" id="UP001500339">
    <property type="component" value="Unassembled WGS sequence"/>
</dbReference>
<accession>A0ABN1J729</accession>
<keyword evidence="11" id="KW-1185">Reference proteome</keyword>
<evidence type="ECO:0000256" key="4">
    <source>
        <dbReference type="ARBA" id="ARBA00022741"/>
    </source>
</evidence>
<comment type="subcellular location">
    <subcellularLocation>
        <location evidence="7">Cytoplasm</location>
    </subcellularLocation>
</comment>
<evidence type="ECO:0000313" key="11">
    <source>
        <dbReference type="Proteomes" id="UP001500339"/>
    </source>
</evidence>
<dbReference type="RefSeq" id="WP_343771371.1">
    <property type="nucleotide sequence ID" value="NZ_BAAACF010000012.1"/>
</dbReference>
<dbReference type="PANTHER" id="PTHR30073:SF5">
    <property type="entry name" value="ASPARTATE--AMMONIA LIGASE"/>
    <property type="match status" value="1"/>
</dbReference>
<dbReference type="NCBIfam" id="TIGR00669">
    <property type="entry name" value="asnA"/>
    <property type="match status" value="1"/>
</dbReference>
<dbReference type="InterPro" id="IPR006195">
    <property type="entry name" value="aa-tRNA-synth_II"/>
</dbReference>
<dbReference type="HAMAP" id="MF_00555">
    <property type="entry name" value="AsnA"/>
    <property type="match status" value="1"/>
</dbReference>
<dbReference type="InterPro" id="IPR045864">
    <property type="entry name" value="aa-tRNA-synth_II/BPL/LPL"/>
</dbReference>
<dbReference type="Gene3D" id="3.30.930.10">
    <property type="entry name" value="Bira Bifunctional Protein, Domain 2"/>
    <property type="match status" value="1"/>
</dbReference>
<name>A0ABN1J729_9CLOT</name>
<keyword evidence="4 7" id="KW-0547">Nucleotide-binding</keyword>
<dbReference type="SUPFAM" id="SSF55681">
    <property type="entry name" value="Class II aaRS and biotin synthetases"/>
    <property type="match status" value="1"/>
</dbReference>
<keyword evidence="2 7" id="KW-0436">Ligase</keyword>
<protein>
    <recommendedName>
        <fullName evidence="7 8">Aspartate--ammonia ligase</fullName>
        <ecNumber evidence="7 8">6.3.1.1</ecNumber>
    </recommendedName>
    <alternativeName>
        <fullName evidence="7">Asparagine synthetase A</fullName>
    </alternativeName>
</protein>
<dbReference type="PIRSF" id="PIRSF001555">
    <property type="entry name" value="Asp_ammon_ligase"/>
    <property type="match status" value="1"/>
</dbReference>
<comment type="pathway">
    <text evidence="7">Amino-acid biosynthesis; L-asparagine biosynthesis; L-asparagine from L-aspartate (ammonia route): step 1/1.</text>
</comment>